<evidence type="ECO:0000256" key="1">
    <source>
        <dbReference type="SAM" id="MobiDB-lite"/>
    </source>
</evidence>
<protein>
    <recommendedName>
        <fullName evidence="2">Putative plant transposon protein domain-containing protein</fullName>
    </recommendedName>
</protein>
<accession>A0A4D6NSL1</accession>
<dbReference type="Pfam" id="PF20167">
    <property type="entry name" value="Transposase_32"/>
    <property type="match status" value="1"/>
</dbReference>
<feature type="region of interest" description="Disordered" evidence="1">
    <location>
        <begin position="238"/>
        <end position="267"/>
    </location>
</feature>
<gene>
    <name evidence="3" type="ORF">DEO72_LG11g2676</name>
</gene>
<feature type="compositionally biased region" description="Low complexity" evidence="1">
    <location>
        <begin position="252"/>
        <end position="265"/>
    </location>
</feature>
<sequence>MAPPKTSHVAKKKRITRGSSSQNPQPDFMESDMVQNFDQHKLSSETAANRFAEIMPKSLIPERKVKLNPGQYDEFRLELERRNWHKVLVDLPNEIDEVLVKEFYANAYQQVRDGPCQCRVRGKLIKYDRKTINTFFRTGSPPTGHVTPFSEFSSAHKDHDAIASALCTPGMDMDVGAHISQDIAYTTDMENVKLGFPALITALCMEKGIIVDTHVLLSLQPPIDKKFIRKNYISRVELNEPAPPPRAPRPPRAASSSQSTHDPSSTFEASFQAAMTKMFARQEDMWLGHQALRQGQVSIIVNMHHLSLGVPNFPDDLIMTGAQFEARIPWPESQWGGGTIVVDDDPDVEEGSQEDPAADDPDAEEGE</sequence>
<feature type="compositionally biased region" description="Pro residues" evidence="1">
    <location>
        <begin position="241"/>
        <end position="251"/>
    </location>
</feature>
<dbReference type="InterPro" id="IPR046796">
    <property type="entry name" value="Transposase_32_dom"/>
</dbReference>
<feature type="region of interest" description="Disordered" evidence="1">
    <location>
        <begin position="331"/>
        <end position="367"/>
    </location>
</feature>
<organism evidence="3 4">
    <name type="scientific">Vigna unguiculata</name>
    <name type="common">Cowpea</name>
    <dbReference type="NCBI Taxonomy" id="3917"/>
    <lineage>
        <taxon>Eukaryota</taxon>
        <taxon>Viridiplantae</taxon>
        <taxon>Streptophyta</taxon>
        <taxon>Embryophyta</taxon>
        <taxon>Tracheophyta</taxon>
        <taxon>Spermatophyta</taxon>
        <taxon>Magnoliopsida</taxon>
        <taxon>eudicotyledons</taxon>
        <taxon>Gunneridae</taxon>
        <taxon>Pentapetalae</taxon>
        <taxon>rosids</taxon>
        <taxon>fabids</taxon>
        <taxon>Fabales</taxon>
        <taxon>Fabaceae</taxon>
        <taxon>Papilionoideae</taxon>
        <taxon>50 kb inversion clade</taxon>
        <taxon>NPAAA clade</taxon>
        <taxon>indigoferoid/millettioid clade</taxon>
        <taxon>Phaseoleae</taxon>
        <taxon>Vigna</taxon>
    </lineage>
</organism>
<evidence type="ECO:0000259" key="2">
    <source>
        <dbReference type="Pfam" id="PF20167"/>
    </source>
</evidence>
<evidence type="ECO:0000313" key="4">
    <source>
        <dbReference type="Proteomes" id="UP000501690"/>
    </source>
</evidence>
<feature type="compositionally biased region" description="Acidic residues" evidence="1">
    <location>
        <begin position="342"/>
        <end position="367"/>
    </location>
</feature>
<reference evidence="3 4" key="1">
    <citation type="submission" date="2019-04" db="EMBL/GenBank/DDBJ databases">
        <title>An improved genome assembly and genetic linkage map for asparagus bean, Vigna unguiculata ssp. sesquipedialis.</title>
        <authorList>
            <person name="Xia Q."/>
            <person name="Zhang R."/>
            <person name="Dong Y."/>
        </authorList>
    </citation>
    <scope>NUCLEOTIDE SEQUENCE [LARGE SCALE GENOMIC DNA]</scope>
    <source>
        <tissue evidence="3">Leaf</tissue>
    </source>
</reference>
<name>A0A4D6NSL1_VIGUN</name>
<dbReference type="AlphaFoldDB" id="A0A4D6NSL1"/>
<proteinExistence type="predicted"/>
<evidence type="ECO:0000313" key="3">
    <source>
        <dbReference type="EMBL" id="QCE15664.1"/>
    </source>
</evidence>
<keyword evidence="4" id="KW-1185">Reference proteome</keyword>
<dbReference type="Proteomes" id="UP000501690">
    <property type="component" value="Linkage Group LG11"/>
</dbReference>
<feature type="region of interest" description="Disordered" evidence="1">
    <location>
        <begin position="1"/>
        <end position="30"/>
    </location>
</feature>
<feature type="domain" description="Putative plant transposon protein" evidence="2">
    <location>
        <begin position="81"/>
        <end position="171"/>
    </location>
</feature>
<dbReference type="EMBL" id="CP039355">
    <property type="protein sequence ID" value="QCE15664.1"/>
    <property type="molecule type" value="Genomic_DNA"/>
</dbReference>